<protein>
    <submittedName>
        <fullName evidence="1">Uncharacterized protein</fullName>
    </submittedName>
</protein>
<sequence>MPDRAETYTCPVCGYPGLDSPPSRDGLAFWDICPSCGTEFGNDDANRTHEQLREAWIAKGMPWWSTSPRDPPPEGWDPAAQLIAAGF</sequence>
<gene>
    <name evidence="1" type="ORF">SAMN06295909_3283</name>
</gene>
<accession>A0ABY1RGA4</accession>
<dbReference type="RefSeq" id="WP_086474894.1">
    <property type="nucleotide sequence ID" value="NZ_FXWJ01000005.1"/>
</dbReference>
<reference evidence="1 2" key="1">
    <citation type="submission" date="2017-04" db="EMBL/GenBank/DDBJ databases">
        <authorList>
            <person name="Varghese N."/>
            <person name="Submissions S."/>
        </authorList>
    </citation>
    <scope>NUCLEOTIDE SEQUENCE [LARGE SCALE GENOMIC DNA]</scope>
    <source>
        <strain evidence="1 2">VKM Ac-1784</strain>
    </source>
</reference>
<comment type="caution">
    <text evidence="1">The sequence shown here is derived from an EMBL/GenBank/DDBJ whole genome shotgun (WGS) entry which is preliminary data.</text>
</comment>
<keyword evidence="2" id="KW-1185">Reference proteome</keyword>
<dbReference type="Proteomes" id="UP000194464">
    <property type="component" value="Unassembled WGS sequence"/>
</dbReference>
<proteinExistence type="predicted"/>
<dbReference type="EMBL" id="FXWJ01000005">
    <property type="protein sequence ID" value="SMQ73309.1"/>
    <property type="molecule type" value="Genomic_DNA"/>
</dbReference>
<organism evidence="1 2">
    <name type="scientific">Plantibacter elymi</name>
    <name type="common">nom. nud.</name>
    <dbReference type="NCBI Taxonomy" id="199708"/>
    <lineage>
        <taxon>Bacteria</taxon>
        <taxon>Bacillati</taxon>
        <taxon>Actinomycetota</taxon>
        <taxon>Actinomycetes</taxon>
        <taxon>Micrococcales</taxon>
        <taxon>Microbacteriaceae</taxon>
        <taxon>Plantibacter</taxon>
    </lineage>
</organism>
<name>A0ABY1RGA4_9MICO</name>
<evidence type="ECO:0000313" key="2">
    <source>
        <dbReference type="Proteomes" id="UP000194464"/>
    </source>
</evidence>
<evidence type="ECO:0000313" key="1">
    <source>
        <dbReference type="EMBL" id="SMQ73309.1"/>
    </source>
</evidence>